<feature type="transmembrane region" description="Helical" evidence="2">
    <location>
        <begin position="456"/>
        <end position="481"/>
    </location>
</feature>
<keyword evidence="2" id="KW-1133">Transmembrane helix</keyword>
<feature type="non-terminal residue" evidence="3">
    <location>
        <position position="1"/>
    </location>
</feature>
<keyword evidence="4" id="KW-1185">Reference proteome</keyword>
<sequence length="546" mass="60726">WGINIALCNEYCSRQRFPMVFNYQHFLGRVTNYLLPWLALTAQLPYEAGSVMPNVMSFSMAVGSPMLITFSLMMTIHNRRWLERKYKRFNRHYKYGPFITRLVGVRSFLEAAQQVPIRMSRGNGWLASLILLPGNDLWWTRLDGHIRAVRRGLTLSLVAQISVAVTAWILTIIGSFGSALGNHAEGLVLASSTLWTWLVPIILGWITVGTQSKSDGLESALMGAEAYLALEPNGNQPAPQPNVNGPAPQQNGNNQPLQAAQQSFKVVSPQDPHDLDVFGFSIFGDEIQQGPVYNYARMFTWRVTAQRLFSYFERAADNVQSHRDMLQAQIHEDQMNHGFQGGIPLNQLHNLQLDLQSLELSEYPTEDEVGPDLWFHLISAFFMAVFVQWGTAGAAIVIAYLTDAKGLGCRSGSYLLYGVLSTIAFGLFFLSAVASRGAVLRGPTPSNERRSLAFQLLRAAAVVARLGGRVVAVANAAWIVLSSLWELVGFFDNCWCEGTQLSWGDRAWVALFKNTIELKDYATASWAGGVFMTSFVMAASYGVFWL</sequence>
<feature type="transmembrane region" description="Helical" evidence="2">
    <location>
        <begin position="373"/>
        <end position="402"/>
    </location>
</feature>
<proteinExistence type="predicted"/>
<name>A0AA40F4V9_9PEZI</name>
<feature type="transmembrane region" description="Helical" evidence="2">
    <location>
        <begin position="186"/>
        <end position="208"/>
    </location>
</feature>
<gene>
    <name evidence="3" type="ORF">B0T18DRAFT_307083</name>
</gene>
<evidence type="ECO:0000256" key="1">
    <source>
        <dbReference type="SAM" id="MobiDB-lite"/>
    </source>
</evidence>
<protein>
    <submittedName>
        <fullName evidence="3">Uncharacterized protein</fullName>
    </submittedName>
</protein>
<evidence type="ECO:0000313" key="4">
    <source>
        <dbReference type="Proteomes" id="UP001172155"/>
    </source>
</evidence>
<evidence type="ECO:0000313" key="3">
    <source>
        <dbReference type="EMBL" id="KAK0751300.1"/>
    </source>
</evidence>
<feature type="transmembrane region" description="Helical" evidence="2">
    <location>
        <begin position="414"/>
        <end position="435"/>
    </location>
</feature>
<feature type="transmembrane region" description="Helical" evidence="2">
    <location>
        <begin position="157"/>
        <end position="180"/>
    </location>
</feature>
<accession>A0AA40F4V9</accession>
<keyword evidence="2" id="KW-0472">Membrane</keyword>
<feature type="non-terminal residue" evidence="3">
    <location>
        <position position="546"/>
    </location>
</feature>
<dbReference type="AlphaFoldDB" id="A0AA40F4V9"/>
<feature type="transmembrane region" description="Helical" evidence="2">
    <location>
        <begin position="55"/>
        <end position="76"/>
    </location>
</feature>
<feature type="region of interest" description="Disordered" evidence="1">
    <location>
        <begin position="232"/>
        <end position="257"/>
    </location>
</feature>
<comment type="caution">
    <text evidence="3">The sequence shown here is derived from an EMBL/GenBank/DDBJ whole genome shotgun (WGS) entry which is preliminary data.</text>
</comment>
<feature type="transmembrane region" description="Helical" evidence="2">
    <location>
        <begin position="524"/>
        <end position="544"/>
    </location>
</feature>
<keyword evidence="2" id="KW-0812">Transmembrane</keyword>
<evidence type="ECO:0000256" key="2">
    <source>
        <dbReference type="SAM" id="Phobius"/>
    </source>
</evidence>
<dbReference type="EMBL" id="JAUKUD010000002">
    <property type="protein sequence ID" value="KAK0751300.1"/>
    <property type="molecule type" value="Genomic_DNA"/>
</dbReference>
<organism evidence="3 4">
    <name type="scientific">Schizothecium vesticola</name>
    <dbReference type="NCBI Taxonomy" id="314040"/>
    <lineage>
        <taxon>Eukaryota</taxon>
        <taxon>Fungi</taxon>
        <taxon>Dikarya</taxon>
        <taxon>Ascomycota</taxon>
        <taxon>Pezizomycotina</taxon>
        <taxon>Sordariomycetes</taxon>
        <taxon>Sordariomycetidae</taxon>
        <taxon>Sordariales</taxon>
        <taxon>Schizotheciaceae</taxon>
        <taxon>Schizothecium</taxon>
    </lineage>
</organism>
<dbReference type="Proteomes" id="UP001172155">
    <property type="component" value="Unassembled WGS sequence"/>
</dbReference>
<reference evidence="3" key="1">
    <citation type="submission" date="2023-06" db="EMBL/GenBank/DDBJ databases">
        <title>Genome-scale phylogeny and comparative genomics of the fungal order Sordariales.</title>
        <authorList>
            <consortium name="Lawrence Berkeley National Laboratory"/>
            <person name="Hensen N."/>
            <person name="Bonometti L."/>
            <person name="Westerberg I."/>
            <person name="Brannstrom I.O."/>
            <person name="Guillou S."/>
            <person name="Cros-Aarteil S."/>
            <person name="Calhoun S."/>
            <person name="Haridas S."/>
            <person name="Kuo A."/>
            <person name="Mondo S."/>
            <person name="Pangilinan J."/>
            <person name="Riley R."/>
            <person name="LaButti K."/>
            <person name="Andreopoulos B."/>
            <person name="Lipzen A."/>
            <person name="Chen C."/>
            <person name="Yanf M."/>
            <person name="Daum C."/>
            <person name="Ng V."/>
            <person name="Clum A."/>
            <person name="Steindorff A."/>
            <person name="Ohm R."/>
            <person name="Martin F."/>
            <person name="Silar P."/>
            <person name="Natvig D."/>
            <person name="Lalanne C."/>
            <person name="Gautier V."/>
            <person name="Ament-velasquez S.L."/>
            <person name="Kruys A."/>
            <person name="Hutchinson M.I."/>
            <person name="Powell A.J."/>
            <person name="Barry K."/>
            <person name="Miller A.N."/>
            <person name="Grigoriev I.V."/>
            <person name="Debuchy R."/>
            <person name="Gladieux P."/>
            <person name="Thoren M.H."/>
            <person name="Johannesson H."/>
        </authorList>
    </citation>
    <scope>NUCLEOTIDE SEQUENCE</scope>
    <source>
        <strain evidence="3">SMH3187-1</strain>
    </source>
</reference>